<dbReference type="PRINTS" id="PR00069">
    <property type="entry name" value="ALDKETRDTASE"/>
</dbReference>
<dbReference type="EMBL" id="WIXP02000014">
    <property type="protein sequence ID" value="KAF6200126.1"/>
    <property type="molecule type" value="Genomic_DNA"/>
</dbReference>
<comment type="caution">
    <text evidence="2">The sequence shown here is derived from an EMBL/GenBank/DDBJ whole genome shotgun (WGS) entry which is preliminary data.</text>
</comment>
<dbReference type="GO" id="GO:0016491">
    <property type="term" value="F:oxidoreductase activity"/>
    <property type="evidence" value="ECO:0007669"/>
    <property type="project" value="InterPro"/>
</dbReference>
<dbReference type="OrthoDB" id="416253at2759"/>
<proteinExistence type="predicted"/>
<evidence type="ECO:0000313" key="3">
    <source>
        <dbReference type="Proteomes" id="UP000466442"/>
    </source>
</evidence>
<dbReference type="Pfam" id="PF00248">
    <property type="entry name" value="Aldo_ket_red"/>
    <property type="match status" value="1"/>
</dbReference>
<dbReference type="PROSITE" id="PS00062">
    <property type="entry name" value="ALDOKETO_REDUCTASE_2"/>
    <property type="match status" value="1"/>
</dbReference>
<dbReference type="InterPro" id="IPR018170">
    <property type="entry name" value="Aldo/ket_reductase_CS"/>
</dbReference>
<protein>
    <recommendedName>
        <fullName evidence="1">NADP-dependent oxidoreductase domain-containing protein</fullName>
    </recommendedName>
</protein>
<dbReference type="SUPFAM" id="SSF51430">
    <property type="entry name" value="NAD(P)-linked oxidoreductase"/>
    <property type="match status" value="1"/>
</dbReference>
<reference evidence="2" key="1">
    <citation type="journal article" date="2021" name="Mol. Ecol. Resour.">
        <title>Apolygus lucorum genome provides insights into omnivorousness and mesophyll feeding.</title>
        <authorList>
            <person name="Liu Y."/>
            <person name="Liu H."/>
            <person name="Wang H."/>
            <person name="Huang T."/>
            <person name="Liu B."/>
            <person name="Yang B."/>
            <person name="Yin L."/>
            <person name="Li B."/>
            <person name="Zhang Y."/>
            <person name="Zhang S."/>
            <person name="Jiang F."/>
            <person name="Zhang X."/>
            <person name="Ren Y."/>
            <person name="Wang B."/>
            <person name="Wang S."/>
            <person name="Lu Y."/>
            <person name="Wu K."/>
            <person name="Fan W."/>
            <person name="Wang G."/>
        </authorList>
    </citation>
    <scope>NUCLEOTIDE SEQUENCE</scope>
    <source>
        <strain evidence="2">12Hb</strain>
    </source>
</reference>
<evidence type="ECO:0000259" key="1">
    <source>
        <dbReference type="Pfam" id="PF00248"/>
    </source>
</evidence>
<dbReference type="InterPro" id="IPR023210">
    <property type="entry name" value="NADP_OxRdtase_dom"/>
</dbReference>
<keyword evidence="3" id="KW-1185">Reference proteome</keyword>
<dbReference type="InterPro" id="IPR020471">
    <property type="entry name" value="AKR"/>
</dbReference>
<name>A0A8S9WWG0_APOLU</name>
<dbReference type="PANTHER" id="PTHR43827:SF14">
    <property type="entry name" value="NADP-DEPENDENT OXIDOREDUCTASE DOMAIN-CONTAINING PROTEIN"/>
    <property type="match status" value="1"/>
</dbReference>
<dbReference type="Proteomes" id="UP000466442">
    <property type="component" value="Unassembled WGS sequence"/>
</dbReference>
<dbReference type="PANTHER" id="PTHR43827">
    <property type="entry name" value="2,5-DIKETO-D-GLUCONIC ACID REDUCTASE"/>
    <property type="match status" value="1"/>
</dbReference>
<evidence type="ECO:0000313" key="2">
    <source>
        <dbReference type="EMBL" id="KAF6200126.1"/>
    </source>
</evidence>
<feature type="domain" description="NADP-dependent oxidoreductase" evidence="1">
    <location>
        <begin position="79"/>
        <end position="355"/>
    </location>
</feature>
<gene>
    <name evidence="2" type="ORF">GE061_006427</name>
</gene>
<dbReference type="InterPro" id="IPR036812">
    <property type="entry name" value="NAD(P)_OxRdtase_dom_sf"/>
</dbReference>
<organism evidence="2 3">
    <name type="scientific">Apolygus lucorum</name>
    <name type="common">Small green plant bug</name>
    <name type="synonym">Lygocoris lucorum</name>
    <dbReference type="NCBI Taxonomy" id="248454"/>
    <lineage>
        <taxon>Eukaryota</taxon>
        <taxon>Metazoa</taxon>
        <taxon>Ecdysozoa</taxon>
        <taxon>Arthropoda</taxon>
        <taxon>Hexapoda</taxon>
        <taxon>Insecta</taxon>
        <taxon>Pterygota</taxon>
        <taxon>Neoptera</taxon>
        <taxon>Paraneoptera</taxon>
        <taxon>Hemiptera</taxon>
        <taxon>Heteroptera</taxon>
        <taxon>Panheteroptera</taxon>
        <taxon>Cimicomorpha</taxon>
        <taxon>Miridae</taxon>
        <taxon>Mirini</taxon>
        <taxon>Apolygus</taxon>
    </lineage>
</organism>
<sequence length="400" mass="44783">MFSTAKWTSTGVVTLCEGVYTCGRRCVGSSSSKRGILDKINPFKDGKGPSSEAASKACPPVKCCDDVVKVGAVEIPMFGYGTWQLYPPYVESSIEYALDIGIRHIDTSITFTNLQDIGTALEKLFKCGKYCRDEIFLSGKLPYYNMKPDDIPKVVQSYLEQLKVDYLDLFMIHYPVGVIEDKCLGEYFPDPTTDHIAIWKEMEGLVSRGCIKSLGLSNFNICQIQKLLQSATIKPVNLQTELHVYNQECDLVKFACGCGISVTAYAPLGSPGLVQHLFEISGSDNCVGYPLGNLTVERIGRKYRKTSANVLLRFLLQKGIIVIPKSEKPDRICSNFNVFDFELDGCDMEELEALDKGKYGKMFTNNVWQGTDKHPDCIEIVAEDRRQQTQLNHLEESRTF</sequence>
<accession>A0A8S9WWG0</accession>
<dbReference type="AlphaFoldDB" id="A0A8S9WWG0"/>
<dbReference type="Gene3D" id="3.20.20.100">
    <property type="entry name" value="NADP-dependent oxidoreductase domain"/>
    <property type="match status" value="1"/>
</dbReference>